<proteinExistence type="predicted"/>
<dbReference type="RefSeq" id="WP_105335579.1">
    <property type="nucleotide sequence ID" value="NZ_PUHZ01000012.1"/>
</dbReference>
<dbReference type="Pfam" id="PF19818">
    <property type="entry name" value="DUF6301"/>
    <property type="match status" value="1"/>
</dbReference>
<protein>
    <submittedName>
        <fullName evidence="1">Uncharacterized protein</fullName>
    </submittedName>
</protein>
<evidence type="ECO:0000313" key="2">
    <source>
        <dbReference type="Proteomes" id="UP000237819"/>
    </source>
</evidence>
<dbReference type="Proteomes" id="UP000237819">
    <property type="component" value="Unassembled WGS sequence"/>
</dbReference>
<gene>
    <name evidence="1" type="ORF">C5Y93_11520</name>
</gene>
<reference evidence="1 2" key="1">
    <citation type="submission" date="2018-02" db="EMBL/GenBank/DDBJ databases">
        <title>Comparative genomes isolates from brazilian mangrove.</title>
        <authorList>
            <person name="Araujo J.E."/>
            <person name="Taketani R.G."/>
            <person name="Silva M.C.P."/>
            <person name="Loureco M.V."/>
            <person name="Andreote F.D."/>
        </authorList>
    </citation>
    <scope>NUCLEOTIDE SEQUENCE [LARGE SCALE GENOMIC DNA]</scope>
    <source>
        <strain evidence="1 2">Nap-Phe MGV</strain>
    </source>
</reference>
<accession>A0A2S8GN83</accession>
<comment type="caution">
    <text evidence="1">The sequence shown here is derived from an EMBL/GenBank/DDBJ whole genome shotgun (WGS) entry which is preliminary data.</text>
</comment>
<name>A0A2S8GN83_9BACT</name>
<sequence>MDFQSIAPLAAAVAATDWKWDAAALEAILAQFGWRKQQEIAARVDYQTGDDHPASVYRDQQAPSMIHIYLSVLEETEDLDDDELDEKYEEFHRQWVEAVELLSRSLGTPTTTASYDEGELADDYGAMHLALWQLQGASSLLTLEHQDKELPIMLVWQIHPPISLADEG</sequence>
<dbReference type="AlphaFoldDB" id="A0A2S8GN83"/>
<evidence type="ECO:0000313" key="1">
    <source>
        <dbReference type="EMBL" id="PQO45879.1"/>
    </source>
</evidence>
<dbReference type="InterPro" id="IPR046268">
    <property type="entry name" value="DUF6301"/>
</dbReference>
<organism evidence="1 2">
    <name type="scientific">Blastopirellula marina</name>
    <dbReference type="NCBI Taxonomy" id="124"/>
    <lineage>
        <taxon>Bacteria</taxon>
        <taxon>Pseudomonadati</taxon>
        <taxon>Planctomycetota</taxon>
        <taxon>Planctomycetia</taxon>
        <taxon>Pirellulales</taxon>
        <taxon>Pirellulaceae</taxon>
        <taxon>Blastopirellula</taxon>
    </lineage>
</organism>
<dbReference type="EMBL" id="PUHZ01000012">
    <property type="protein sequence ID" value="PQO45879.1"/>
    <property type="molecule type" value="Genomic_DNA"/>
</dbReference>